<dbReference type="InterPro" id="IPR017945">
    <property type="entry name" value="DHBP_synth_RibB-like_a/b_dom"/>
</dbReference>
<dbReference type="PANTHER" id="PTHR21327">
    <property type="entry name" value="GTP CYCLOHYDROLASE II-RELATED"/>
    <property type="match status" value="1"/>
</dbReference>
<evidence type="ECO:0000256" key="5">
    <source>
        <dbReference type="ARBA" id="ARBA00022723"/>
    </source>
</evidence>
<proteinExistence type="inferred from homology"/>
<dbReference type="EC" id="4.1.99.12" evidence="3"/>
<dbReference type="EMBL" id="JBBPBM010000078">
    <property type="protein sequence ID" value="KAK8511645.1"/>
    <property type="molecule type" value="Genomic_DNA"/>
</dbReference>
<dbReference type="PANTHER" id="PTHR21327:SF18">
    <property type="entry name" value="3,4-DIHYDROXY-2-BUTANONE 4-PHOSPHATE SYNTHASE"/>
    <property type="match status" value="1"/>
</dbReference>
<evidence type="ECO:0000256" key="3">
    <source>
        <dbReference type="ARBA" id="ARBA00012153"/>
    </source>
</evidence>
<accession>A0ABR2BYG5</accession>
<sequence length="177" mass="20030">MKAEDLELPLMITQKENEEKTSMESIVLALASKESKPELNRPGHIFPLKYREGIAGHTEASVDLAVLAGLEPAAVLSLRVLLHVMARSLELFSSRLLIRLWNMQGEIGDGQDILVRVHWHKARAYNPQDDGHDTVEAESDEELGLPFGSREYGFHLQFVFHHSYLLYSKVLLSKSIR</sequence>
<dbReference type="Gene3D" id="3.90.870.10">
    <property type="entry name" value="DHBP synthase"/>
    <property type="match status" value="1"/>
</dbReference>
<comment type="similarity">
    <text evidence="2">In the C-terminal section; belongs to the GTP cyclohydrolase II family.</text>
</comment>
<keyword evidence="4" id="KW-0686">Riboflavin biosynthesis</keyword>
<evidence type="ECO:0000256" key="2">
    <source>
        <dbReference type="ARBA" id="ARBA00008976"/>
    </source>
</evidence>
<protein>
    <recommendedName>
        <fullName evidence="3">3,4-dihydroxy-2-butanone-4-phosphate synthase</fullName>
        <ecNumber evidence="3">4.1.99.12</ecNumber>
    </recommendedName>
</protein>
<dbReference type="InterPro" id="IPR000422">
    <property type="entry name" value="DHBP_synthase_RibB"/>
</dbReference>
<evidence type="ECO:0000256" key="1">
    <source>
        <dbReference type="ARBA" id="ARBA00004904"/>
    </source>
</evidence>
<keyword evidence="7" id="KW-1185">Reference proteome</keyword>
<comment type="pathway">
    <text evidence="1">Cofactor biosynthesis; riboflavin biosynthesis; 2-hydroxy-3-oxobutyl phosphate from D-ribulose 5-phosphate: step 1/1.</text>
</comment>
<evidence type="ECO:0000313" key="7">
    <source>
        <dbReference type="Proteomes" id="UP001472677"/>
    </source>
</evidence>
<evidence type="ECO:0000313" key="6">
    <source>
        <dbReference type="EMBL" id="KAK8511645.1"/>
    </source>
</evidence>
<comment type="caution">
    <text evidence="6">The sequence shown here is derived from an EMBL/GenBank/DDBJ whole genome shotgun (WGS) entry which is preliminary data.</text>
</comment>
<dbReference type="SUPFAM" id="SSF55821">
    <property type="entry name" value="YrdC/RibB"/>
    <property type="match status" value="1"/>
</dbReference>
<organism evidence="6 7">
    <name type="scientific">Hibiscus sabdariffa</name>
    <name type="common">roselle</name>
    <dbReference type="NCBI Taxonomy" id="183260"/>
    <lineage>
        <taxon>Eukaryota</taxon>
        <taxon>Viridiplantae</taxon>
        <taxon>Streptophyta</taxon>
        <taxon>Embryophyta</taxon>
        <taxon>Tracheophyta</taxon>
        <taxon>Spermatophyta</taxon>
        <taxon>Magnoliopsida</taxon>
        <taxon>eudicotyledons</taxon>
        <taxon>Gunneridae</taxon>
        <taxon>Pentapetalae</taxon>
        <taxon>rosids</taxon>
        <taxon>malvids</taxon>
        <taxon>Malvales</taxon>
        <taxon>Malvaceae</taxon>
        <taxon>Malvoideae</taxon>
        <taxon>Hibiscus</taxon>
    </lineage>
</organism>
<gene>
    <name evidence="6" type="ORF">V6N12_038246</name>
</gene>
<dbReference type="Proteomes" id="UP001472677">
    <property type="component" value="Unassembled WGS sequence"/>
</dbReference>
<name>A0ABR2BYG5_9ROSI</name>
<dbReference type="Pfam" id="PF00926">
    <property type="entry name" value="DHBP_synthase"/>
    <property type="match status" value="1"/>
</dbReference>
<reference evidence="6 7" key="1">
    <citation type="journal article" date="2024" name="G3 (Bethesda)">
        <title>Genome assembly of Hibiscus sabdariffa L. provides insights into metabolisms of medicinal natural products.</title>
        <authorList>
            <person name="Kim T."/>
        </authorList>
    </citation>
    <scope>NUCLEOTIDE SEQUENCE [LARGE SCALE GENOMIC DNA]</scope>
    <source>
        <strain evidence="6">TK-2024</strain>
        <tissue evidence="6">Old leaves</tissue>
    </source>
</reference>
<keyword evidence="5" id="KW-0479">Metal-binding</keyword>
<evidence type="ECO:0000256" key="4">
    <source>
        <dbReference type="ARBA" id="ARBA00022619"/>
    </source>
</evidence>